<dbReference type="EMBL" id="MF768985">
    <property type="protein sequence ID" value="ATU83932.1"/>
    <property type="molecule type" value="Genomic_DNA"/>
</dbReference>
<name>A0A2D3I6D1_9VIRU</name>
<evidence type="ECO:0000313" key="1">
    <source>
        <dbReference type="EMBL" id="ATU83932.1"/>
    </source>
</evidence>
<reference evidence="1" key="1">
    <citation type="journal article" date="2018" name="Aquaculture">
        <title>Complete genome sequence of a white spot syndrome virus associated with a disease incursion in Australia.</title>
        <authorList>
            <person name="Oakey J."/>
            <person name="Smith C.S."/>
        </authorList>
    </citation>
    <scope>NUCLEOTIDE SEQUENCE [LARGE SCALE GENOMIC DNA]</scope>
    <source>
        <strain evidence="1">WSSV-AU</strain>
    </source>
</reference>
<dbReference type="Proteomes" id="UP000267516">
    <property type="component" value="Segment"/>
</dbReference>
<organism evidence="1">
    <name type="scientific">White spot syndrome virus</name>
    <dbReference type="NCBI Taxonomy" id="342409"/>
    <lineage>
        <taxon>Viruses</taxon>
        <taxon>Viruses incertae sedis</taxon>
        <taxon>Naldaviricetes</taxon>
        <taxon>Nimaviridae</taxon>
        <taxon>Whispovirus</taxon>
    </lineage>
</organism>
<sequence>MTKRPFKEFVKIWECGRIWKNDTNNQKIYFTSKDGTYYSTLKRLRNCVQTGTFTLSRRTAKASLYYFPEKWKK</sequence>
<proteinExistence type="predicted"/>
<protein>
    <submittedName>
        <fullName evidence="1">ORF64</fullName>
    </submittedName>
</protein>
<accession>A0A2D3I6D1</accession>